<dbReference type="AlphaFoldDB" id="A0AAU9SCA4"/>
<organism evidence="1 2">
    <name type="scientific">Thlaspi arvense</name>
    <name type="common">Field penny-cress</name>
    <dbReference type="NCBI Taxonomy" id="13288"/>
    <lineage>
        <taxon>Eukaryota</taxon>
        <taxon>Viridiplantae</taxon>
        <taxon>Streptophyta</taxon>
        <taxon>Embryophyta</taxon>
        <taxon>Tracheophyta</taxon>
        <taxon>Spermatophyta</taxon>
        <taxon>Magnoliopsida</taxon>
        <taxon>eudicotyledons</taxon>
        <taxon>Gunneridae</taxon>
        <taxon>Pentapetalae</taxon>
        <taxon>rosids</taxon>
        <taxon>malvids</taxon>
        <taxon>Brassicales</taxon>
        <taxon>Brassicaceae</taxon>
        <taxon>Thlaspideae</taxon>
        <taxon>Thlaspi</taxon>
    </lineage>
</organism>
<keyword evidence="2" id="KW-1185">Reference proteome</keyword>
<evidence type="ECO:0000313" key="1">
    <source>
        <dbReference type="EMBL" id="CAH2061370.1"/>
    </source>
</evidence>
<dbReference type="Proteomes" id="UP000836841">
    <property type="component" value="Chromosome 4"/>
</dbReference>
<dbReference type="EMBL" id="OU466860">
    <property type="protein sequence ID" value="CAH2061370.1"/>
    <property type="molecule type" value="Genomic_DNA"/>
</dbReference>
<evidence type="ECO:0000313" key="2">
    <source>
        <dbReference type="Proteomes" id="UP000836841"/>
    </source>
</evidence>
<sequence>MAKSCGEHSKFSLRLVVDEEKKKVVLAEACSDFVDVLFSLLTLPMGTIVRLLEKHRKSEIGCLSNLYKSVVEMGIDDFETEACKQMLLYPRSLRDVQCKRLKLNLHPTDGVKMFACHTWRSCNMCSNFSTSRCPCGKLMEKAIPVRVGAEDVDKIQNGVFVRGRSSFIITDDLKVAVRSIDLVLTELKSVGCGDFSKVGERLVDIGFEEVMTLLQCIFSSNAPLTDTFLNKRSPRGLSTKTCETTSTYKERKTEEVITVSAIVRKHETKILHLECGEDFVDLLFTFLALPLESVLEISGNSSTFGCIGNLFKSFKELSATQVSTFKAVIPHYYKCQKQLLNIITEQRPSWKRLVDGEPVVLIDPKSDGNDQPTQARGFAKRDTKFAVSDDLVITPMNSISTFCFLKKLQAQASDLEVKEISITKTEATSLLEASLLTSSALNAALWNLIAKKLKDET</sequence>
<protein>
    <recommendedName>
        <fullName evidence="3">DUF674 family protein</fullName>
    </recommendedName>
</protein>
<reference evidence="1 2" key="1">
    <citation type="submission" date="2022-03" db="EMBL/GenBank/DDBJ databases">
        <authorList>
            <person name="Nunn A."/>
            <person name="Chopra R."/>
            <person name="Nunn A."/>
            <person name="Contreras Garrido A."/>
        </authorList>
    </citation>
    <scope>NUCLEOTIDE SEQUENCE [LARGE SCALE GENOMIC DNA]</scope>
</reference>
<dbReference type="PANTHER" id="PTHR33103:SF39">
    <property type="entry name" value="DUF674 FAMILY PROTEIN"/>
    <property type="match status" value="1"/>
</dbReference>
<gene>
    <name evidence="1" type="ORF">TAV2_LOCUS12620</name>
</gene>
<dbReference type="PANTHER" id="PTHR33103">
    <property type="entry name" value="OS01G0153900 PROTEIN"/>
    <property type="match status" value="1"/>
</dbReference>
<name>A0AAU9SCA4_THLAR</name>
<dbReference type="Pfam" id="PF05056">
    <property type="entry name" value="DUF674"/>
    <property type="match status" value="1"/>
</dbReference>
<evidence type="ECO:0008006" key="3">
    <source>
        <dbReference type="Google" id="ProtNLM"/>
    </source>
</evidence>
<proteinExistence type="predicted"/>
<dbReference type="InterPro" id="IPR007750">
    <property type="entry name" value="DUF674"/>
</dbReference>
<accession>A0AAU9SCA4</accession>